<reference evidence="3" key="1">
    <citation type="journal article" date="2021" name="PeerJ">
        <title>Extensive microbial diversity within the chicken gut microbiome revealed by metagenomics and culture.</title>
        <authorList>
            <person name="Gilroy R."/>
            <person name="Ravi A."/>
            <person name="Getino M."/>
            <person name="Pursley I."/>
            <person name="Horton D.L."/>
            <person name="Alikhan N.F."/>
            <person name="Baker D."/>
            <person name="Gharbi K."/>
            <person name="Hall N."/>
            <person name="Watson M."/>
            <person name="Adriaenssens E.M."/>
            <person name="Foster-Nyarko E."/>
            <person name="Jarju S."/>
            <person name="Secka A."/>
            <person name="Antonio M."/>
            <person name="Oren A."/>
            <person name="Chaudhuri R.R."/>
            <person name="La Ragione R."/>
            <person name="Hildebrand F."/>
            <person name="Pallen M.J."/>
        </authorList>
    </citation>
    <scope>NUCLEOTIDE SEQUENCE</scope>
    <source>
        <strain evidence="3">G3-2149</strain>
    </source>
</reference>
<dbReference type="Pfam" id="PF00481">
    <property type="entry name" value="PP2C"/>
    <property type="match status" value="1"/>
</dbReference>
<dbReference type="PROSITE" id="PS51746">
    <property type="entry name" value="PPM_2"/>
    <property type="match status" value="1"/>
</dbReference>
<dbReference type="GO" id="GO:0004722">
    <property type="term" value="F:protein serine/threonine phosphatase activity"/>
    <property type="evidence" value="ECO:0007669"/>
    <property type="project" value="InterPro"/>
</dbReference>
<feature type="transmembrane region" description="Helical" evidence="1">
    <location>
        <begin position="188"/>
        <end position="208"/>
    </location>
</feature>
<dbReference type="Proteomes" id="UP000823865">
    <property type="component" value="Unassembled WGS sequence"/>
</dbReference>
<gene>
    <name evidence="3" type="ORF">H9789_03805</name>
</gene>
<proteinExistence type="predicted"/>
<name>A0A9E2L4Q8_9BACT</name>
<comment type="caution">
    <text evidence="3">The sequence shown here is derived from an EMBL/GenBank/DDBJ whole genome shotgun (WGS) entry which is preliminary data.</text>
</comment>
<dbReference type="SMART" id="SM00331">
    <property type="entry name" value="PP2C_SIG"/>
    <property type="match status" value="1"/>
</dbReference>
<sequence>AACNAANQAILQKTMERPELSGMGSTCVMLIVRNGKVYIGSVGDSRVYLIRSKKIHQLTKDQSYVQMLVDLGEISKEQAEHHPRKNEITNALGLPSMQPATVLDTPINPEAGDCFLLCSDGLSGMVSDEEIARVVSSQSTMSQKMRVDSLIERARKHGGLDNITCQIVEFAITPPTEEDKRGMTKKMLTYALSAVAVVALGFGGYFLYKYVINPPEPDPVQTNNEILDEVPNSKVTRYDTLFYTAGKRILEIEENKGYDALTIYVYSKDKDSITNKRIIKMPLALASMRIMPADTSFLSIKQDSLNANKRILSFGKECKGKELSLRFDYNDSTYIYAFPVVNLNADNITSFNDAPLGKSRKNKGSLEVTLDDTIATIALGKGVKEQKVFLTNNRKYKNVNNFSADTIYTNYAMEAGEKNGSWFSYKNINGRDCHITIIADKVPAKHPEIKIPLNNTDKEYFVIKIKK</sequence>
<evidence type="ECO:0000313" key="4">
    <source>
        <dbReference type="Proteomes" id="UP000823865"/>
    </source>
</evidence>
<dbReference type="EMBL" id="JAHLFU010000071">
    <property type="protein sequence ID" value="MBU3852941.1"/>
    <property type="molecule type" value="Genomic_DNA"/>
</dbReference>
<accession>A0A9E2L4Q8</accession>
<evidence type="ECO:0000256" key="1">
    <source>
        <dbReference type="SAM" id="Phobius"/>
    </source>
</evidence>
<keyword evidence="1" id="KW-1133">Transmembrane helix</keyword>
<dbReference type="CDD" id="cd00143">
    <property type="entry name" value="PP2Cc"/>
    <property type="match status" value="1"/>
</dbReference>
<feature type="domain" description="PPM-type phosphatase" evidence="2">
    <location>
        <begin position="1"/>
        <end position="170"/>
    </location>
</feature>
<dbReference type="InterPro" id="IPR036457">
    <property type="entry name" value="PPM-type-like_dom_sf"/>
</dbReference>
<dbReference type="AlphaFoldDB" id="A0A9E2L4Q8"/>
<protein>
    <submittedName>
        <fullName evidence="3">Protein phosphatase 2C domain-containing protein</fullName>
    </submittedName>
</protein>
<evidence type="ECO:0000259" key="2">
    <source>
        <dbReference type="PROSITE" id="PS51746"/>
    </source>
</evidence>
<dbReference type="Gene3D" id="3.60.40.10">
    <property type="entry name" value="PPM-type phosphatase domain"/>
    <property type="match status" value="1"/>
</dbReference>
<organism evidence="3 4">
    <name type="scientific">Candidatus Paraprevotella stercoravium</name>
    <dbReference type="NCBI Taxonomy" id="2838725"/>
    <lineage>
        <taxon>Bacteria</taxon>
        <taxon>Pseudomonadati</taxon>
        <taxon>Bacteroidota</taxon>
        <taxon>Bacteroidia</taxon>
        <taxon>Bacteroidales</taxon>
        <taxon>Prevotellaceae</taxon>
        <taxon>Paraprevotella</taxon>
    </lineage>
</organism>
<keyword evidence="1" id="KW-0472">Membrane</keyword>
<dbReference type="PANTHER" id="PTHR47992">
    <property type="entry name" value="PROTEIN PHOSPHATASE"/>
    <property type="match status" value="1"/>
</dbReference>
<evidence type="ECO:0000313" key="3">
    <source>
        <dbReference type="EMBL" id="MBU3852941.1"/>
    </source>
</evidence>
<dbReference type="SUPFAM" id="SSF81606">
    <property type="entry name" value="PP2C-like"/>
    <property type="match status" value="1"/>
</dbReference>
<keyword evidence="1" id="KW-0812">Transmembrane</keyword>
<feature type="non-terminal residue" evidence="3">
    <location>
        <position position="1"/>
    </location>
</feature>
<dbReference type="InterPro" id="IPR001932">
    <property type="entry name" value="PPM-type_phosphatase-like_dom"/>
</dbReference>
<dbReference type="SMART" id="SM00332">
    <property type="entry name" value="PP2Cc"/>
    <property type="match status" value="1"/>
</dbReference>
<dbReference type="InterPro" id="IPR015655">
    <property type="entry name" value="PP2C"/>
</dbReference>
<reference evidence="3" key="2">
    <citation type="submission" date="2021-04" db="EMBL/GenBank/DDBJ databases">
        <authorList>
            <person name="Gilroy R."/>
        </authorList>
    </citation>
    <scope>NUCLEOTIDE SEQUENCE</scope>
    <source>
        <strain evidence="3">G3-2149</strain>
    </source>
</reference>